<dbReference type="EMBL" id="SJPM01000002">
    <property type="protein sequence ID" value="TWU01708.1"/>
    <property type="molecule type" value="Genomic_DNA"/>
</dbReference>
<proteinExistence type="inferred from homology"/>
<evidence type="ECO:0000256" key="1">
    <source>
        <dbReference type="ARBA" id="ARBA00009129"/>
    </source>
</evidence>
<feature type="domain" description="CsbD-like" evidence="3">
    <location>
        <begin position="6"/>
        <end position="56"/>
    </location>
</feature>
<name>A0A5C6AQ86_9BACT</name>
<keyword evidence="5" id="KW-1185">Reference proteome</keyword>
<keyword evidence="2" id="KW-0812">Transmembrane</keyword>
<keyword evidence="2" id="KW-1133">Transmembrane helix</keyword>
<organism evidence="4 5">
    <name type="scientific">Neorhodopirellula pilleata</name>
    <dbReference type="NCBI Taxonomy" id="2714738"/>
    <lineage>
        <taxon>Bacteria</taxon>
        <taxon>Pseudomonadati</taxon>
        <taxon>Planctomycetota</taxon>
        <taxon>Planctomycetia</taxon>
        <taxon>Pirellulales</taxon>
        <taxon>Pirellulaceae</taxon>
        <taxon>Neorhodopirellula</taxon>
    </lineage>
</organism>
<evidence type="ECO:0000313" key="5">
    <source>
        <dbReference type="Proteomes" id="UP000316213"/>
    </source>
</evidence>
<dbReference type="OrthoDB" id="278198at2"/>
<dbReference type="Gene3D" id="1.10.1470.10">
    <property type="entry name" value="YjbJ"/>
    <property type="match status" value="1"/>
</dbReference>
<dbReference type="SUPFAM" id="SSF69047">
    <property type="entry name" value="Hypothetical protein YjbJ"/>
    <property type="match status" value="1"/>
</dbReference>
<comment type="similarity">
    <text evidence="1">Belongs to the UPF0337 (CsbD) family.</text>
</comment>
<dbReference type="AlphaFoldDB" id="A0A5C6AQ86"/>
<evidence type="ECO:0000259" key="3">
    <source>
        <dbReference type="Pfam" id="PF05532"/>
    </source>
</evidence>
<dbReference type="InterPro" id="IPR036629">
    <property type="entry name" value="YjbJ_sf"/>
</dbReference>
<keyword evidence="2" id="KW-0472">Membrane</keyword>
<dbReference type="PANTHER" id="PTHR34977">
    <property type="entry name" value="UPF0337 PROTEIN YJBJ"/>
    <property type="match status" value="1"/>
</dbReference>
<feature type="transmembrane region" description="Helical" evidence="2">
    <location>
        <begin position="118"/>
        <end position="135"/>
    </location>
</feature>
<accession>A0A5C6AQ86</accession>
<comment type="caution">
    <text evidence="4">The sequence shown here is derived from an EMBL/GenBank/DDBJ whole genome shotgun (WGS) entry which is preliminary data.</text>
</comment>
<dbReference type="PANTHER" id="PTHR34977:SF1">
    <property type="entry name" value="UPF0337 PROTEIN YJBJ"/>
    <property type="match status" value="1"/>
</dbReference>
<gene>
    <name evidence="4" type="ORF">Pla100_14430</name>
</gene>
<dbReference type="InterPro" id="IPR050423">
    <property type="entry name" value="UPF0337_stress_rsp"/>
</dbReference>
<dbReference type="InterPro" id="IPR008462">
    <property type="entry name" value="CsbD"/>
</dbReference>
<evidence type="ECO:0000256" key="2">
    <source>
        <dbReference type="SAM" id="Phobius"/>
    </source>
</evidence>
<protein>
    <recommendedName>
        <fullName evidence="3">CsbD-like domain-containing protein</fullName>
    </recommendedName>
</protein>
<dbReference type="Pfam" id="PF05532">
    <property type="entry name" value="CsbD"/>
    <property type="match status" value="1"/>
</dbReference>
<dbReference type="Proteomes" id="UP000316213">
    <property type="component" value="Unassembled WGS sequence"/>
</dbReference>
<sequence>MVTREELKGHWNEVTGRLKEQWGQLTDDDLMRAKGSADQLVGVVQQKTGATRREVEQFLTNVLGPENPWASQVAEAAQRYADEAKQYVQQNARRMVNQTGEYSAKVAETVRSKPNESLAIAFGLGLAAGALFFMGRRR</sequence>
<reference evidence="4 5" key="1">
    <citation type="submission" date="2019-02" db="EMBL/GenBank/DDBJ databases">
        <title>Deep-cultivation of Planctomycetes and their phenomic and genomic characterization uncovers novel biology.</title>
        <authorList>
            <person name="Wiegand S."/>
            <person name="Jogler M."/>
            <person name="Boedeker C."/>
            <person name="Pinto D."/>
            <person name="Vollmers J."/>
            <person name="Rivas-Marin E."/>
            <person name="Kohn T."/>
            <person name="Peeters S.H."/>
            <person name="Heuer A."/>
            <person name="Rast P."/>
            <person name="Oberbeckmann S."/>
            <person name="Bunk B."/>
            <person name="Jeske O."/>
            <person name="Meyerdierks A."/>
            <person name="Storesund J.E."/>
            <person name="Kallscheuer N."/>
            <person name="Luecker S."/>
            <person name="Lage O.M."/>
            <person name="Pohl T."/>
            <person name="Merkel B.J."/>
            <person name="Hornburger P."/>
            <person name="Mueller R.-W."/>
            <person name="Bruemmer F."/>
            <person name="Labrenz M."/>
            <person name="Spormann A.M."/>
            <person name="Op Den Camp H."/>
            <person name="Overmann J."/>
            <person name="Amann R."/>
            <person name="Jetten M.S.M."/>
            <person name="Mascher T."/>
            <person name="Medema M.H."/>
            <person name="Devos D.P."/>
            <person name="Kaster A.-K."/>
            <person name="Ovreas L."/>
            <person name="Rohde M."/>
            <person name="Galperin M.Y."/>
            <person name="Jogler C."/>
        </authorList>
    </citation>
    <scope>NUCLEOTIDE SEQUENCE [LARGE SCALE GENOMIC DNA]</scope>
    <source>
        <strain evidence="4 5">Pla100</strain>
    </source>
</reference>
<evidence type="ECO:0000313" key="4">
    <source>
        <dbReference type="EMBL" id="TWU01708.1"/>
    </source>
</evidence>